<dbReference type="EMBL" id="PCSW01000082">
    <property type="protein sequence ID" value="PIP57512.1"/>
    <property type="molecule type" value="Genomic_DNA"/>
</dbReference>
<dbReference type="Gene3D" id="1.10.150.240">
    <property type="entry name" value="Putative phosphatase, domain 2"/>
    <property type="match status" value="1"/>
</dbReference>
<reference evidence="1 2" key="1">
    <citation type="submission" date="2017-09" db="EMBL/GenBank/DDBJ databases">
        <title>Depth-based differentiation of microbial function through sediment-hosted aquifers and enrichment of novel symbionts in the deep terrestrial subsurface.</title>
        <authorList>
            <person name="Probst A.J."/>
            <person name="Ladd B."/>
            <person name="Jarett J.K."/>
            <person name="Geller-Mcgrath D.E."/>
            <person name="Sieber C.M."/>
            <person name="Emerson J.B."/>
            <person name="Anantharaman K."/>
            <person name="Thomas B.C."/>
            <person name="Malmstrom R."/>
            <person name="Stieglmeier M."/>
            <person name="Klingl A."/>
            <person name="Woyke T."/>
            <person name="Ryan C.M."/>
            <person name="Banfield J.F."/>
        </authorList>
    </citation>
    <scope>NUCLEOTIDE SEQUENCE [LARGE SCALE GENOMIC DNA]</scope>
    <source>
        <strain evidence="1">CG22_combo_CG10-13_8_21_14_all_39_10</strain>
    </source>
</reference>
<accession>A0A2H0BIL0</accession>
<dbReference type="PANTHER" id="PTHR43611:SF3">
    <property type="entry name" value="FLAVIN MONONUCLEOTIDE HYDROLASE 1, CHLOROPLATIC"/>
    <property type="match status" value="1"/>
</dbReference>
<dbReference type="SFLD" id="SFLDG01129">
    <property type="entry name" value="C1.5:_HAD__Beta-PGM__Phosphata"/>
    <property type="match status" value="1"/>
</dbReference>
<dbReference type="SUPFAM" id="SSF56784">
    <property type="entry name" value="HAD-like"/>
    <property type="match status" value="1"/>
</dbReference>
<dbReference type="PRINTS" id="PR00413">
    <property type="entry name" value="HADHALOGNASE"/>
</dbReference>
<dbReference type="InterPro" id="IPR006439">
    <property type="entry name" value="HAD-SF_hydro_IA"/>
</dbReference>
<dbReference type="InterPro" id="IPR023198">
    <property type="entry name" value="PGP-like_dom2"/>
</dbReference>
<dbReference type="NCBIfam" id="TIGR01509">
    <property type="entry name" value="HAD-SF-IA-v3"/>
    <property type="match status" value="1"/>
</dbReference>
<dbReference type="Proteomes" id="UP000229847">
    <property type="component" value="Unassembled WGS sequence"/>
</dbReference>
<organism evidence="1 2">
    <name type="scientific">Candidatus Woesebacteria bacterium CG22_combo_CG10-13_8_21_14_all_39_10</name>
    <dbReference type="NCBI Taxonomy" id="1975059"/>
    <lineage>
        <taxon>Bacteria</taxon>
        <taxon>Candidatus Woeseibacteriota</taxon>
    </lineage>
</organism>
<dbReference type="SFLD" id="SFLDS00003">
    <property type="entry name" value="Haloacid_Dehalogenase"/>
    <property type="match status" value="1"/>
</dbReference>
<evidence type="ECO:0000313" key="2">
    <source>
        <dbReference type="Proteomes" id="UP000229847"/>
    </source>
</evidence>
<dbReference type="Pfam" id="PF00702">
    <property type="entry name" value="Hydrolase"/>
    <property type="match status" value="1"/>
</dbReference>
<gene>
    <name evidence="1" type="ORF">COX03_02680</name>
</gene>
<proteinExistence type="predicted"/>
<dbReference type="InterPro" id="IPR023214">
    <property type="entry name" value="HAD_sf"/>
</dbReference>
<dbReference type="InterPro" id="IPR036412">
    <property type="entry name" value="HAD-like_sf"/>
</dbReference>
<dbReference type="AlphaFoldDB" id="A0A2H0BIL0"/>
<name>A0A2H0BIL0_9BACT</name>
<comment type="caution">
    <text evidence="1">The sequence shown here is derived from an EMBL/GenBank/DDBJ whole genome shotgun (WGS) entry which is preliminary data.</text>
</comment>
<evidence type="ECO:0000313" key="1">
    <source>
        <dbReference type="EMBL" id="PIP57512.1"/>
    </source>
</evidence>
<sequence length="202" mass="23258">MVKNIVFDFGGVLLTGDDNWLFSKETKNLLKVDNEDLNKAWDFAWPDARSGKINEDEFFRKFLQSLTGSFGSDLVLKLKSIYRKQADGLDTLGLLPKLKRNYKIFALTNVAKDWLLFKVNKFKLNNFFDLIISSCNEGVAKPNKEIFLSLIKKAKINPGESVFIDNFERNIESARELGFQTILFENKEQMVKEMRNLGIEVS</sequence>
<protein>
    <recommendedName>
        <fullName evidence="3">HAD family hydrolase</fullName>
    </recommendedName>
</protein>
<evidence type="ECO:0008006" key="3">
    <source>
        <dbReference type="Google" id="ProtNLM"/>
    </source>
</evidence>
<dbReference type="CDD" id="cd02603">
    <property type="entry name" value="HAD_sEH-N_like"/>
    <property type="match status" value="1"/>
</dbReference>
<dbReference type="PANTHER" id="PTHR43611">
    <property type="entry name" value="ALPHA-D-GLUCOSE 1-PHOSPHATE PHOSPHATASE"/>
    <property type="match status" value="1"/>
</dbReference>
<dbReference type="Gene3D" id="3.40.50.1000">
    <property type="entry name" value="HAD superfamily/HAD-like"/>
    <property type="match status" value="1"/>
</dbReference>